<sequence>MEKMIAIKNIRVGEILYKPGEEFEIDEMETQRLIDLNAAMFANNEIEATTEVTEEIKEETEAVVGAVKEPTSVNKKGKKNE</sequence>
<protein>
    <submittedName>
        <fullName evidence="1">Uncharacterized protein</fullName>
    </submittedName>
</protein>
<dbReference type="EMBL" id="CP024700">
    <property type="protein sequence ID" value="ATV61213.1"/>
    <property type="molecule type" value="Genomic_DNA"/>
</dbReference>
<keyword evidence="2" id="KW-1185">Reference proteome</keyword>
<organism evidence="1 2">
    <name type="scientific">Fusobacterium pseudoperiodonticum</name>
    <dbReference type="NCBI Taxonomy" id="2663009"/>
    <lineage>
        <taxon>Bacteria</taxon>
        <taxon>Fusobacteriati</taxon>
        <taxon>Fusobacteriota</taxon>
        <taxon>Fusobacteriia</taxon>
        <taxon>Fusobacteriales</taxon>
        <taxon>Fusobacteriaceae</taxon>
        <taxon>Fusobacterium</taxon>
    </lineage>
</organism>
<name>A0AAD0AKR2_9FUSO</name>
<dbReference type="AlphaFoldDB" id="A0AAD0AKR2"/>
<proteinExistence type="predicted"/>
<reference evidence="1 2" key="1">
    <citation type="submission" date="2017-11" db="EMBL/GenBank/DDBJ databases">
        <title>Genome sequencing of Fusobacterium periodonticum KCOM 1263.</title>
        <authorList>
            <person name="Kook J.-K."/>
            <person name="Park S.-N."/>
            <person name="Lim Y.K."/>
        </authorList>
    </citation>
    <scope>NUCLEOTIDE SEQUENCE [LARGE SCALE GENOMIC DNA]</scope>
    <source>
        <strain evidence="1 2">KCOM 1263</strain>
    </source>
</reference>
<evidence type="ECO:0000313" key="2">
    <source>
        <dbReference type="Proteomes" id="UP000228552"/>
    </source>
</evidence>
<accession>A0AAD0AKR2</accession>
<dbReference type="Proteomes" id="UP000228552">
    <property type="component" value="Chromosome"/>
</dbReference>
<gene>
    <name evidence="1" type="ORF">CTM74_04825</name>
</gene>
<evidence type="ECO:0000313" key="1">
    <source>
        <dbReference type="EMBL" id="ATV61213.1"/>
    </source>
</evidence>
<dbReference type="RefSeq" id="WP_099987143.1">
    <property type="nucleotide sequence ID" value="NZ_CP024700.1"/>
</dbReference>